<evidence type="ECO:0000313" key="4">
    <source>
        <dbReference type="Proteomes" id="UP000245942"/>
    </source>
</evidence>
<dbReference type="Proteomes" id="UP000245942">
    <property type="component" value="Unassembled WGS sequence"/>
</dbReference>
<feature type="region of interest" description="Disordered" evidence="1">
    <location>
        <begin position="1"/>
        <end position="101"/>
    </location>
</feature>
<dbReference type="AlphaFoldDB" id="A0A316U4I1"/>
<dbReference type="RefSeq" id="XP_025344985.1">
    <property type="nucleotide sequence ID" value="XM_025489167.1"/>
</dbReference>
<keyword evidence="2" id="KW-0472">Membrane</keyword>
<keyword evidence="2" id="KW-1133">Transmembrane helix</keyword>
<dbReference type="GeneID" id="37010901"/>
<feature type="transmembrane region" description="Helical" evidence="2">
    <location>
        <begin position="222"/>
        <end position="240"/>
    </location>
</feature>
<feature type="compositionally biased region" description="Polar residues" evidence="1">
    <location>
        <begin position="27"/>
        <end position="45"/>
    </location>
</feature>
<sequence>MPVAQPVEHRLYLPPRSMSPVGRPLLSSPSSIRASTHPATTNQKGKAQHRSRSSSHKHTGPSPSESTGAPPEKHTKSSSSHLHPPMHSNSHFGAPTVPLDRHGKPIDLAELRAKKQVQAFFKAFADSLEPTLRRTLSNSLTEQETRARTRLRETVESVLEEHKSRVTRELSRKRYEERLVRYHSAVQEYHSRKHTTIMLLLMEIGGITLLAFLYTYQVMDGHLGAIASFTLSAVYTIFMWRRSMLAPPKRPCPYESIAGPPPILSEAGEEELPRSTWYERNLRWLPVPNRHTVKRAYGLFD</sequence>
<keyword evidence="2" id="KW-0812">Transmembrane</keyword>
<accession>A0A316U4I1</accession>
<reference evidence="3 4" key="1">
    <citation type="journal article" date="2018" name="Mol. Biol. Evol.">
        <title>Broad Genomic Sampling Reveals a Smut Pathogenic Ancestry of the Fungal Clade Ustilaginomycotina.</title>
        <authorList>
            <person name="Kijpornyongpan T."/>
            <person name="Mondo S.J."/>
            <person name="Barry K."/>
            <person name="Sandor L."/>
            <person name="Lee J."/>
            <person name="Lipzen A."/>
            <person name="Pangilinan J."/>
            <person name="LaButti K."/>
            <person name="Hainaut M."/>
            <person name="Henrissat B."/>
            <person name="Grigoriev I.V."/>
            <person name="Spatafora J.W."/>
            <person name="Aime M.C."/>
        </authorList>
    </citation>
    <scope>NUCLEOTIDE SEQUENCE [LARGE SCALE GENOMIC DNA]</scope>
    <source>
        <strain evidence="3 4">MCA 4718</strain>
    </source>
</reference>
<evidence type="ECO:0000256" key="2">
    <source>
        <dbReference type="SAM" id="Phobius"/>
    </source>
</evidence>
<feature type="compositionally biased region" description="Low complexity" evidence="1">
    <location>
        <begin position="77"/>
        <end position="91"/>
    </location>
</feature>
<evidence type="ECO:0000313" key="3">
    <source>
        <dbReference type="EMBL" id="PWN17825.1"/>
    </source>
</evidence>
<dbReference type="EMBL" id="KZ819340">
    <property type="protein sequence ID" value="PWN17825.1"/>
    <property type="molecule type" value="Genomic_DNA"/>
</dbReference>
<name>A0A316U4I1_9BASI</name>
<feature type="transmembrane region" description="Helical" evidence="2">
    <location>
        <begin position="197"/>
        <end position="216"/>
    </location>
</feature>
<proteinExistence type="predicted"/>
<evidence type="ECO:0000256" key="1">
    <source>
        <dbReference type="SAM" id="MobiDB-lite"/>
    </source>
</evidence>
<protein>
    <submittedName>
        <fullName evidence="3">Uncharacterized protein</fullName>
    </submittedName>
</protein>
<feature type="compositionally biased region" description="Basic residues" evidence="1">
    <location>
        <begin position="46"/>
        <end position="59"/>
    </location>
</feature>
<organism evidence="3 4">
    <name type="scientific">Pseudomicrostroma glucosiphilum</name>
    <dbReference type="NCBI Taxonomy" id="1684307"/>
    <lineage>
        <taxon>Eukaryota</taxon>
        <taxon>Fungi</taxon>
        <taxon>Dikarya</taxon>
        <taxon>Basidiomycota</taxon>
        <taxon>Ustilaginomycotina</taxon>
        <taxon>Exobasidiomycetes</taxon>
        <taxon>Microstromatales</taxon>
        <taxon>Microstromatales incertae sedis</taxon>
        <taxon>Pseudomicrostroma</taxon>
    </lineage>
</organism>
<gene>
    <name evidence="3" type="ORF">BCV69DRAFT_123123</name>
</gene>
<keyword evidence="4" id="KW-1185">Reference proteome</keyword>